<proteinExistence type="predicted"/>
<dbReference type="AlphaFoldDB" id="A0A183D2X4"/>
<reference evidence="4 5" key="2">
    <citation type="submission" date="2018-11" db="EMBL/GenBank/DDBJ databases">
        <authorList>
            <consortium name="Pathogen Informatics"/>
        </authorList>
    </citation>
    <scope>NUCLEOTIDE SEQUENCE [LARGE SCALE GENOMIC DNA]</scope>
</reference>
<dbReference type="Gene3D" id="1.10.10.60">
    <property type="entry name" value="Homeodomain-like"/>
    <property type="match status" value="1"/>
</dbReference>
<dbReference type="GO" id="GO:0005634">
    <property type="term" value="C:nucleus"/>
    <property type="evidence" value="ECO:0007669"/>
    <property type="project" value="UniProtKB-SubCell"/>
</dbReference>
<sequence>MLQNAKSSSSDGKTDNGSGYGGAFQPFRASANLSSTQTRAESTPKIISGSSNGRQKSQEMAVADSSTPSTTTAERRKKKPYKELTLEEKVQLIRLAEENAGMSQASIAERYSIAKSNVCRILQRKQEYLRAYECAGFAGSRKRKLRGDPQQQHHHHQQRHSHQQHASNSSTAPTSLSSEKVECAVSGSTIRNDAESARFQVSNNQLVCAARATAPNAPMRTGTIIQRGNRFQFIRSFT</sequence>
<dbReference type="OrthoDB" id="9909311at2759"/>
<dbReference type="SUPFAM" id="SSF46689">
    <property type="entry name" value="Homeodomain-like"/>
    <property type="match status" value="1"/>
</dbReference>
<feature type="compositionally biased region" description="Low complexity" evidence="2">
    <location>
        <begin position="164"/>
        <end position="178"/>
    </location>
</feature>
<dbReference type="InterPro" id="IPR007889">
    <property type="entry name" value="HTH_Psq"/>
</dbReference>
<feature type="compositionally biased region" description="Basic residues" evidence="2">
    <location>
        <begin position="152"/>
        <end position="163"/>
    </location>
</feature>
<dbReference type="GO" id="GO:0003677">
    <property type="term" value="F:DNA binding"/>
    <property type="evidence" value="ECO:0007669"/>
    <property type="project" value="InterPro"/>
</dbReference>
<feature type="compositionally biased region" description="Polar residues" evidence="2">
    <location>
        <begin position="1"/>
        <end position="17"/>
    </location>
</feature>
<feature type="region of interest" description="Disordered" evidence="2">
    <location>
        <begin position="142"/>
        <end position="178"/>
    </location>
</feature>
<dbReference type="Proteomes" id="UP000271098">
    <property type="component" value="Unassembled WGS sequence"/>
</dbReference>
<reference evidence="6" key="1">
    <citation type="submission" date="2016-06" db="UniProtKB">
        <authorList>
            <consortium name="WormBaseParasite"/>
        </authorList>
    </citation>
    <scope>IDENTIFICATION</scope>
</reference>
<comment type="subcellular location">
    <subcellularLocation>
        <location evidence="1">Nucleus</location>
    </subcellularLocation>
</comment>
<protein>
    <submittedName>
        <fullName evidence="6">HTH psq-type domain-containing protein</fullName>
    </submittedName>
</protein>
<accession>A0A183D2X4</accession>
<evidence type="ECO:0000259" key="3">
    <source>
        <dbReference type="Pfam" id="PF04218"/>
    </source>
</evidence>
<feature type="region of interest" description="Disordered" evidence="2">
    <location>
        <begin position="1"/>
        <end position="80"/>
    </location>
</feature>
<evidence type="ECO:0000313" key="6">
    <source>
        <dbReference type="WBParaSite" id="GPUH_0000307001-mRNA-1"/>
    </source>
</evidence>
<organism evidence="6">
    <name type="scientific">Gongylonema pulchrum</name>
    <dbReference type="NCBI Taxonomy" id="637853"/>
    <lineage>
        <taxon>Eukaryota</taxon>
        <taxon>Metazoa</taxon>
        <taxon>Ecdysozoa</taxon>
        <taxon>Nematoda</taxon>
        <taxon>Chromadorea</taxon>
        <taxon>Rhabditida</taxon>
        <taxon>Spirurina</taxon>
        <taxon>Spiruromorpha</taxon>
        <taxon>Spiruroidea</taxon>
        <taxon>Gongylonematidae</taxon>
        <taxon>Gongylonema</taxon>
    </lineage>
</organism>
<dbReference type="EMBL" id="UYRT01004982">
    <property type="protein sequence ID" value="VDK37662.1"/>
    <property type="molecule type" value="Genomic_DNA"/>
</dbReference>
<feature type="domain" description="HTH psq-type" evidence="3">
    <location>
        <begin position="78"/>
        <end position="130"/>
    </location>
</feature>
<dbReference type="WBParaSite" id="GPUH_0000307001-mRNA-1">
    <property type="protein sequence ID" value="GPUH_0000307001-mRNA-1"/>
    <property type="gene ID" value="GPUH_0000307001"/>
</dbReference>
<keyword evidence="5" id="KW-1185">Reference proteome</keyword>
<dbReference type="Pfam" id="PF04218">
    <property type="entry name" value="CENP-B_N"/>
    <property type="match status" value="1"/>
</dbReference>
<feature type="compositionally biased region" description="Polar residues" evidence="2">
    <location>
        <begin position="31"/>
        <end position="41"/>
    </location>
</feature>
<gene>
    <name evidence="4" type="ORF">GPUH_LOCUS3065</name>
</gene>
<evidence type="ECO:0000313" key="5">
    <source>
        <dbReference type="Proteomes" id="UP000271098"/>
    </source>
</evidence>
<evidence type="ECO:0000313" key="4">
    <source>
        <dbReference type="EMBL" id="VDK37662.1"/>
    </source>
</evidence>
<name>A0A183D2X4_9BILA</name>
<dbReference type="InterPro" id="IPR009057">
    <property type="entry name" value="Homeodomain-like_sf"/>
</dbReference>
<evidence type="ECO:0000256" key="1">
    <source>
        <dbReference type="ARBA" id="ARBA00004123"/>
    </source>
</evidence>
<evidence type="ECO:0000256" key="2">
    <source>
        <dbReference type="SAM" id="MobiDB-lite"/>
    </source>
</evidence>